<dbReference type="Proteomes" id="UP000256970">
    <property type="component" value="Unassembled WGS sequence"/>
</dbReference>
<accession>A0A383W9R6</accession>
<protein>
    <submittedName>
        <fullName evidence="2">Uncharacterized protein</fullName>
    </submittedName>
</protein>
<reference evidence="2 3" key="1">
    <citation type="submission" date="2016-10" db="EMBL/GenBank/DDBJ databases">
        <authorList>
            <person name="Cai Z."/>
        </authorList>
    </citation>
    <scope>NUCLEOTIDE SEQUENCE [LARGE SCALE GENOMIC DNA]</scope>
</reference>
<evidence type="ECO:0000313" key="1">
    <source>
        <dbReference type="EMBL" id="SZX64629.1"/>
    </source>
</evidence>
<dbReference type="EMBL" id="FNXT01000428">
    <property type="protein sequence ID" value="SZX64629.1"/>
    <property type="molecule type" value="Genomic_DNA"/>
</dbReference>
<sequence length="143" mass="15559">MLLAQYPPESAVFLKVTASVDPLWQAQQLHQQRKMIFWKQALLPIEPALFMPPLSHGLPSSYYLSVGADNTCATNGIRLPLYGGTAVFYPRVVPAADGGAYLEVWGHADMADMDPLLSQGRLGPGGWMRSAVKFISQVPGGVF</sequence>
<dbReference type="EMBL" id="FNXT01001213">
    <property type="protein sequence ID" value="SZX74377.1"/>
    <property type="molecule type" value="Genomic_DNA"/>
</dbReference>
<evidence type="ECO:0000313" key="3">
    <source>
        <dbReference type="Proteomes" id="UP000256970"/>
    </source>
</evidence>
<gene>
    <name evidence="2" type="ORF">BQ4739_LOCUS14653</name>
    <name evidence="1" type="ORF">BQ4739_LOCUS5127</name>
</gene>
<dbReference type="AlphaFoldDB" id="A0A383W9R6"/>
<keyword evidence="3" id="KW-1185">Reference proteome</keyword>
<proteinExistence type="predicted"/>
<evidence type="ECO:0000313" key="2">
    <source>
        <dbReference type="EMBL" id="SZX74377.1"/>
    </source>
</evidence>
<organism evidence="2 3">
    <name type="scientific">Tetradesmus obliquus</name>
    <name type="common">Green alga</name>
    <name type="synonym">Acutodesmus obliquus</name>
    <dbReference type="NCBI Taxonomy" id="3088"/>
    <lineage>
        <taxon>Eukaryota</taxon>
        <taxon>Viridiplantae</taxon>
        <taxon>Chlorophyta</taxon>
        <taxon>core chlorophytes</taxon>
        <taxon>Chlorophyceae</taxon>
        <taxon>CS clade</taxon>
        <taxon>Sphaeropleales</taxon>
        <taxon>Scenedesmaceae</taxon>
        <taxon>Tetradesmus</taxon>
    </lineage>
</organism>
<name>A0A383W9R6_TETOB</name>